<evidence type="ECO:0000256" key="6">
    <source>
        <dbReference type="SAM" id="MobiDB-lite"/>
    </source>
</evidence>
<comment type="similarity">
    <text evidence="2">Belongs to the DNA repair metallo-beta-lactamase (DRMBL) family.</text>
</comment>
<comment type="subcellular location">
    <subcellularLocation>
        <location evidence="1">Nucleus</location>
    </subcellularLocation>
</comment>
<reference evidence="8 9" key="1">
    <citation type="submission" date="2016-03" db="EMBL/GenBank/DDBJ databases">
        <title>How can Kluyveromyces marxianus grow so fast - potential evolutionary course in Saccharomyces Complex revealed by comparative genomics.</title>
        <authorList>
            <person name="Mo W."/>
            <person name="Lu W."/>
            <person name="Yang X."/>
            <person name="Qi J."/>
            <person name="Lv H."/>
        </authorList>
    </citation>
    <scope>NUCLEOTIDE SEQUENCE [LARGE SCALE GENOMIC DNA]</scope>
    <source>
        <strain evidence="8 9">FIM1</strain>
    </source>
</reference>
<evidence type="ECO:0000256" key="1">
    <source>
        <dbReference type="ARBA" id="ARBA00004123"/>
    </source>
</evidence>
<dbReference type="CDD" id="cd16273">
    <property type="entry name" value="SNM1A-1C-like_MBL-fold"/>
    <property type="match status" value="1"/>
</dbReference>
<keyword evidence="4" id="KW-0234">DNA repair</keyword>
<feature type="region of interest" description="Disordered" evidence="6">
    <location>
        <begin position="62"/>
        <end position="96"/>
    </location>
</feature>
<accession>A0ABX6EXK0</accession>
<evidence type="ECO:0000313" key="8">
    <source>
        <dbReference type="EMBL" id="QGN15808.1"/>
    </source>
</evidence>
<feature type="region of interest" description="Disordered" evidence="6">
    <location>
        <begin position="26"/>
        <end position="49"/>
    </location>
</feature>
<dbReference type="InterPro" id="IPR011084">
    <property type="entry name" value="DRMBL"/>
</dbReference>
<feature type="compositionally biased region" description="Basic and acidic residues" evidence="6">
    <location>
        <begin position="73"/>
        <end position="85"/>
    </location>
</feature>
<dbReference type="PANTHER" id="PTHR23240">
    <property type="entry name" value="DNA CROSS-LINK REPAIR PROTEIN PSO2/SNM1-RELATED"/>
    <property type="match status" value="1"/>
</dbReference>
<keyword evidence="3" id="KW-0227">DNA damage</keyword>
<evidence type="ECO:0000256" key="4">
    <source>
        <dbReference type="ARBA" id="ARBA00023204"/>
    </source>
</evidence>
<feature type="domain" description="DNA repair metallo-beta-lactamase" evidence="7">
    <location>
        <begin position="350"/>
        <end position="475"/>
    </location>
</feature>
<dbReference type="PANTHER" id="PTHR23240:SF6">
    <property type="entry name" value="DNA CROSS-LINK REPAIR 1A PROTEIN"/>
    <property type="match status" value="1"/>
</dbReference>
<evidence type="ECO:0000256" key="5">
    <source>
        <dbReference type="ARBA" id="ARBA00023242"/>
    </source>
</evidence>
<dbReference type="EMBL" id="CP015057">
    <property type="protein sequence ID" value="QGN15808.1"/>
    <property type="molecule type" value="Genomic_DNA"/>
</dbReference>
<evidence type="ECO:0000313" key="9">
    <source>
        <dbReference type="Proteomes" id="UP000422736"/>
    </source>
</evidence>
<gene>
    <name evidence="8" type="primary">PSO2</name>
    <name evidence="8" type="ORF">FIM1_2504</name>
</gene>
<evidence type="ECO:0000256" key="3">
    <source>
        <dbReference type="ARBA" id="ARBA00022763"/>
    </source>
</evidence>
<dbReference type="Gene3D" id="3.40.50.12650">
    <property type="match status" value="1"/>
</dbReference>
<dbReference type="Proteomes" id="UP000422736">
    <property type="component" value="Chromosome 4"/>
</dbReference>
<reference evidence="8 9" key="2">
    <citation type="submission" date="2019-11" db="EMBL/GenBank/DDBJ databases">
        <authorList>
            <person name="Lu H."/>
        </authorList>
    </citation>
    <scope>NUCLEOTIDE SEQUENCE [LARGE SCALE GENOMIC DNA]</scope>
    <source>
        <strain evidence="8 9">FIM1</strain>
    </source>
</reference>
<keyword evidence="9" id="KW-1185">Reference proteome</keyword>
<dbReference type="InterPro" id="IPR036866">
    <property type="entry name" value="RibonucZ/Hydroxyglut_hydro"/>
</dbReference>
<proteinExistence type="inferred from homology"/>
<dbReference type="Pfam" id="PF07522">
    <property type="entry name" value="DRMBL"/>
    <property type="match status" value="1"/>
</dbReference>
<evidence type="ECO:0000259" key="7">
    <source>
        <dbReference type="Pfam" id="PF07522"/>
    </source>
</evidence>
<feature type="compositionally biased region" description="Low complexity" evidence="6">
    <location>
        <begin position="27"/>
        <end position="40"/>
    </location>
</feature>
<name>A0ABX6EXK0_KLUMA</name>
<organism evidence="8 9">
    <name type="scientific">Kluyveromyces marxianus</name>
    <name type="common">Yeast</name>
    <name type="synonym">Candida kefyr</name>
    <dbReference type="NCBI Taxonomy" id="4911"/>
    <lineage>
        <taxon>Eukaryota</taxon>
        <taxon>Fungi</taxon>
        <taxon>Dikarya</taxon>
        <taxon>Ascomycota</taxon>
        <taxon>Saccharomycotina</taxon>
        <taxon>Saccharomycetes</taxon>
        <taxon>Saccharomycetales</taxon>
        <taxon>Saccharomycetaceae</taxon>
        <taxon>Kluyveromyces</taxon>
    </lineage>
</organism>
<dbReference type="Gene3D" id="3.60.15.10">
    <property type="entry name" value="Ribonuclease Z/Hydroxyacylglutathione hydrolase-like"/>
    <property type="match status" value="1"/>
</dbReference>
<keyword evidence="5" id="KW-0539">Nucleus</keyword>
<sequence>MKRVTKRVLRTQSRTLFDLRFVRVKSSVDSAGSGSSATESEIIDLTQSDDDVSVAGPEIEVKLDSSCEETEEPEPKVEPETKVEPEAQATTANKPARKPRVMPWFKKLAFNGITVSVDCFNCDKEPDIDLYFLSHFHSDHYGGLKKSWCNGSTIFTSIHTANLVKWKFKVNQCKVVGLPLHEWTSLSENLRVVLLDANHCPGSVIFLFHDSGDNSYVLHTGDFRANESIVQHVNAFLQGNKLQSIYLDTTYLNPHFRFPDLQKVCDVTADFASLLVKKGLNNFINRANKQRSISQYLSLSQAKPILFVVLSYSIGKEHLAIAIAKKINSKLYVPHTKYQLVKQYLSWFPEDLVTTDHTSANVHLVSMHTDLDKYLSQLSDSVDSIVVFKPTGWTFSNQYDKSYMLWEDAQREKCVRETLESDTPFTVDHFIRQKKSQGKIYQFNVPYSEHSSFKDLCFFSTSLMWDKIIPTVNLSRYQEMQHWFNIWKSYQKN</sequence>
<dbReference type="SUPFAM" id="SSF56281">
    <property type="entry name" value="Metallo-hydrolase/oxidoreductase"/>
    <property type="match status" value="1"/>
</dbReference>
<evidence type="ECO:0000256" key="2">
    <source>
        <dbReference type="ARBA" id="ARBA00010304"/>
    </source>
</evidence>
<protein>
    <submittedName>
        <fullName evidence="8">Interstrand crosslink repair protein</fullName>
    </submittedName>
</protein>